<evidence type="ECO:0000313" key="3">
    <source>
        <dbReference type="Proteomes" id="UP000308730"/>
    </source>
</evidence>
<evidence type="ECO:0000313" key="2">
    <source>
        <dbReference type="EMBL" id="THH26979.1"/>
    </source>
</evidence>
<feature type="region of interest" description="Disordered" evidence="1">
    <location>
        <begin position="206"/>
        <end position="251"/>
    </location>
</feature>
<feature type="compositionally biased region" description="Low complexity" evidence="1">
    <location>
        <begin position="215"/>
        <end position="232"/>
    </location>
</feature>
<dbReference type="OrthoDB" id="3262173at2759"/>
<reference evidence="2 3" key="1">
    <citation type="submission" date="2019-02" db="EMBL/GenBank/DDBJ databases">
        <title>Genome sequencing of the rare red list fungi Antrodiella citrinella (Flaviporus citrinellus).</title>
        <authorList>
            <person name="Buettner E."/>
            <person name="Kellner H."/>
        </authorList>
    </citation>
    <scope>NUCLEOTIDE SEQUENCE [LARGE SCALE GENOMIC DNA]</scope>
    <source>
        <strain evidence="2 3">DSM 108506</strain>
    </source>
</reference>
<keyword evidence="3" id="KW-1185">Reference proteome</keyword>
<protein>
    <submittedName>
        <fullName evidence="2">Uncharacterized protein</fullName>
    </submittedName>
</protein>
<gene>
    <name evidence="2" type="ORF">EUX98_g7205</name>
</gene>
<feature type="compositionally biased region" description="Polar residues" evidence="1">
    <location>
        <begin position="371"/>
        <end position="381"/>
    </location>
</feature>
<feature type="region of interest" description="Disordered" evidence="1">
    <location>
        <begin position="332"/>
        <end position="416"/>
    </location>
</feature>
<sequence>MTPSTSRVKPLSMASAGPHSPHGSVDDGASEAGTRPRQRKSEADRIQFFNDDPNCADLSPYRALCTKCQKVIVLSTNRRYVMKNWAIHRKSDCAIVPDEAGLTSPKPAVQSSAEAKEIATEPSLLVPPAPSASSVKFPTVVGSETIKEEAQLSKQDKRKARLEADPLAETVEAHAVLCRSCHQWIQLAATTRYATAKWVDHREYQCPAKGKQEQPSVGPSDPTPGPTDSTSVAETKQEEDSDVDSDADSESHEAVYSPAKLLCLLRADPQLVFLPGEDIRCRYCSKVYPTAGNLQVAYNDWQQHKETCHTPRRESRLSSFTFWLPSFLSPSVQAETSPNPPADTPIVPDKGASPPSGWLANMWPYGRRSSSESNLPNGATPSSSRSVSGPSSLTSRKRGREEDEEGEAKQVGRVVRPRRTEPAGLWRRLSASVVGLVDGVKAGYAAAASSSSMDGVERMG</sequence>
<dbReference type="AlphaFoldDB" id="A0A4S4MMD7"/>
<feature type="compositionally biased region" description="Acidic residues" evidence="1">
    <location>
        <begin position="237"/>
        <end position="248"/>
    </location>
</feature>
<feature type="compositionally biased region" description="Low complexity" evidence="1">
    <location>
        <begin position="382"/>
        <end position="394"/>
    </location>
</feature>
<dbReference type="EMBL" id="SGPM01000291">
    <property type="protein sequence ID" value="THH26979.1"/>
    <property type="molecule type" value="Genomic_DNA"/>
</dbReference>
<organism evidence="2 3">
    <name type="scientific">Antrodiella citrinella</name>
    <dbReference type="NCBI Taxonomy" id="2447956"/>
    <lineage>
        <taxon>Eukaryota</taxon>
        <taxon>Fungi</taxon>
        <taxon>Dikarya</taxon>
        <taxon>Basidiomycota</taxon>
        <taxon>Agaricomycotina</taxon>
        <taxon>Agaricomycetes</taxon>
        <taxon>Polyporales</taxon>
        <taxon>Steccherinaceae</taxon>
        <taxon>Antrodiella</taxon>
    </lineage>
</organism>
<comment type="caution">
    <text evidence="2">The sequence shown here is derived from an EMBL/GenBank/DDBJ whole genome shotgun (WGS) entry which is preliminary data.</text>
</comment>
<feature type="region of interest" description="Disordered" evidence="1">
    <location>
        <begin position="1"/>
        <end position="46"/>
    </location>
</feature>
<dbReference type="Proteomes" id="UP000308730">
    <property type="component" value="Unassembled WGS sequence"/>
</dbReference>
<accession>A0A4S4MMD7</accession>
<name>A0A4S4MMD7_9APHY</name>
<evidence type="ECO:0000256" key="1">
    <source>
        <dbReference type="SAM" id="MobiDB-lite"/>
    </source>
</evidence>
<proteinExistence type="predicted"/>